<dbReference type="InterPro" id="IPR008271">
    <property type="entry name" value="Ser/Thr_kinase_AS"/>
</dbReference>
<evidence type="ECO:0000313" key="8">
    <source>
        <dbReference type="EMBL" id="KAK4039176.1"/>
    </source>
</evidence>
<feature type="compositionally biased region" description="Acidic residues" evidence="6">
    <location>
        <begin position="557"/>
        <end position="566"/>
    </location>
</feature>
<feature type="region of interest" description="Disordered" evidence="6">
    <location>
        <begin position="490"/>
        <end position="509"/>
    </location>
</feature>
<feature type="region of interest" description="Disordered" evidence="6">
    <location>
        <begin position="44"/>
        <end position="168"/>
    </location>
</feature>
<evidence type="ECO:0000256" key="3">
    <source>
        <dbReference type="ARBA" id="ARBA00022777"/>
    </source>
</evidence>
<dbReference type="Proteomes" id="UP001303115">
    <property type="component" value="Unassembled WGS sequence"/>
</dbReference>
<feature type="region of interest" description="Disordered" evidence="6">
    <location>
        <begin position="1"/>
        <end position="20"/>
    </location>
</feature>
<dbReference type="AlphaFoldDB" id="A0AAN6PE13"/>
<keyword evidence="1" id="KW-0808">Transferase</keyword>
<keyword evidence="9" id="KW-1185">Reference proteome</keyword>
<feature type="compositionally biased region" description="Polar residues" evidence="6">
    <location>
        <begin position="47"/>
        <end position="69"/>
    </location>
</feature>
<feature type="compositionally biased region" description="Polar residues" evidence="6">
    <location>
        <begin position="614"/>
        <end position="623"/>
    </location>
</feature>
<feature type="compositionally biased region" description="Polar residues" evidence="6">
    <location>
        <begin position="731"/>
        <end position="740"/>
    </location>
</feature>
<feature type="region of interest" description="Disordered" evidence="6">
    <location>
        <begin position="290"/>
        <end position="327"/>
    </location>
</feature>
<feature type="compositionally biased region" description="Polar residues" evidence="6">
    <location>
        <begin position="1"/>
        <end position="15"/>
    </location>
</feature>
<feature type="compositionally biased region" description="Low complexity" evidence="6">
    <location>
        <begin position="70"/>
        <end position="82"/>
    </location>
</feature>
<feature type="region of interest" description="Disordered" evidence="6">
    <location>
        <begin position="550"/>
        <end position="576"/>
    </location>
</feature>
<dbReference type="EMBL" id="MU854408">
    <property type="protein sequence ID" value="KAK4039176.1"/>
    <property type="molecule type" value="Genomic_DNA"/>
</dbReference>
<feature type="region of interest" description="Disordered" evidence="6">
    <location>
        <begin position="631"/>
        <end position="652"/>
    </location>
</feature>
<proteinExistence type="inferred from homology"/>
<evidence type="ECO:0000256" key="5">
    <source>
        <dbReference type="ARBA" id="ARBA00037982"/>
    </source>
</evidence>
<dbReference type="InterPro" id="IPR000719">
    <property type="entry name" value="Prot_kinase_dom"/>
</dbReference>
<evidence type="ECO:0000256" key="4">
    <source>
        <dbReference type="ARBA" id="ARBA00022840"/>
    </source>
</evidence>
<dbReference type="FunFam" id="3.30.200.20:FF:000611">
    <property type="entry name" value="Protein kinase, putative"/>
    <property type="match status" value="1"/>
</dbReference>
<evidence type="ECO:0000259" key="7">
    <source>
        <dbReference type="PROSITE" id="PS50011"/>
    </source>
</evidence>
<feature type="compositionally biased region" description="Low complexity" evidence="6">
    <location>
        <begin position="389"/>
        <end position="401"/>
    </location>
</feature>
<dbReference type="Gene3D" id="3.30.200.20">
    <property type="entry name" value="Phosphorylase Kinase, domain 1"/>
    <property type="match status" value="1"/>
</dbReference>
<dbReference type="PROSITE" id="PS00108">
    <property type="entry name" value="PROTEIN_KINASE_ST"/>
    <property type="match status" value="1"/>
</dbReference>
<feature type="region of interest" description="Disordered" evidence="6">
    <location>
        <begin position="360"/>
        <end position="440"/>
    </location>
</feature>
<feature type="compositionally biased region" description="Polar residues" evidence="6">
    <location>
        <begin position="294"/>
        <end position="323"/>
    </location>
</feature>
<dbReference type="GO" id="GO:0004713">
    <property type="term" value="F:protein tyrosine kinase activity"/>
    <property type="evidence" value="ECO:0007669"/>
    <property type="project" value="TreeGrafter"/>
</dbReference>
<dbReference type="PROSITE" id="PS50011">
    <property type="entry name" value="PROTEIN_KINASE_DOM"/>
    <property type="match status" value="1"/>
</dbReference>
<dbReference type="PANTHER" id="PTHR11042">
    <property type="entry name" value="EUKARYOTIC TRANSLATION INITIATION FACTOR 2-ALPHA KINASE EIF2-ALPHA KINASE -RELATED"/>
    <property type="match status" value="1"/>
</dbReference>
<keyword evidence="2" id="KW-0547">Nucleotide-binding</keyword>
<gene>
    <name evidence="8" type="ORF">C8A01DRAFT_16789</name>
</gene>
<feature type="region of interest" description="Disordered" evidence="6">
    <location>
        <begin position="706"/>
        <end position="756"/>
    </location>
</feature>
<dbReference type="Pfam" id="PF00069">
    <property type="entry name" value="Pkinase"/>
    <property type="match status" value="1"/>
</dbReference>
<evidence type="ECO:0000313" key="9">
    <source>
        <dbReference type="Proteomes" id="UP001303115"/>
    </source>
</evidence>
<dbReference type="Gene3D" id="1.10.510.10">
    <property type="entry name" value="Transferase(Phosphotransferase) domain 1"/>
    <property type="match status" value="1"/>
</dbReference>
<feature type="domain" description="Protein kinase" evidence="7">
    <location>
        <begin position="790"/>
        <end position="1138"/>
    </location>
</feature>
<dbReference type="GO" id="GO:0005737">
    <property type="term" value="C:cytoplasm"/>
    <property type="evidence" value="ECO:0007669"/>
    <property type="project" value="TreeGrafter"/>
</dbReference>
<organism evidence="8 9">
    <name type="scientific">Parachaetomium inaequale</name>
    <dbReference type="NCBI Taxonomy" id="2588326"/>
    <lineage>
        <taxon>Eukaryota</taxon>
        <taxon>Fungi</taxon>
        <taxon>Dikarya</taxon>
        <taxon>Ascomycota</taxon>
        <taxon>Pezizomycotina</taxon>
        <taxon>Sordariomycetes</taxon>
        <taxon>Sordariomycetidae</taxon>
        <taxon>Sordariales</taxon>
        <taxon>Chaetomiaceae</taxon>
        <taxon>Parachaetomium</taxon>
    </lineage>
</organism>
<protein>
    <recommendedName>
        <fullName evidence="7">Protein kinase domain-containing protein</fullName>
    </recommendedName>
</protein>
<feature type="compositionally biased region" description="Pro residues" evidence="6">
    <location>
        <begin position="373"/>
        <end position="386"/>
    </location>
</feature>
<dbReference type="InterPro" id="IPR050339">
    <property type="entry name" value="CC_SR_Kinase"/>
</dbReference>
<sequence>MSFSNGSGGTLTLPSPTHVHHVDVGSTVRSLRRSLSRSPSKFRLSSIASPSTNSLRLSPTPSANAQFEQVATAPGTVPTTPAFSAGPLSPTSYSAPPLLQTTGTPFRPSIKLSVRSTRSKPVTRPLSRSRVSPKSPLKRVFGPSPDSGNPIPPSTSLAEARGQENATLTDCPIALSPATRRNLERPSRHSMHLDVSGSTKNGLSKFMEVNNEPFPPISVSPLKRSDAAMGLDQTSFGSPVAKRRSLHGISTAGSEPSVFDQTPAPPQNFDIHEDANHEYQLIGAFASPFRDSVASPTPSALPKRTSSLRRSTLQQRHGNNQPSLGRRAGEKQLAQLATEPGTPAARSRPRLSLDQYVPPEERANPFSQGPLPGATPHPVQRPPNHPHPLSRLLSQSSSGSSHTDEEFTTQRPLLPHVLSKSLPPGSHPPVNDAEGTATPHYKGVKPLQSAFMSTGLVSKMNRNRDGGPLEHPGAKVTTMPDTPCKKQPYYSATFPPQGGGSGGRRSRISFGSPSTPFSAVAAPIRGNLFGTQDKSGSLLFQQVRSGHTRKGSMLSVDGDELPEAQDDLPPTPTKNLFFKSLTAPAEAAQTPGDNRSFAARAPLFSLGSDPRDTNAGSKSDVHTASNMDVLQADGSPSLDAHTRPSTPFSSGSPSLGFSFASLAGSRAHPVSFATPAPARTSPALFATLNNAASQYGKVDAASAASPVHMETMSPHTPQDAAGYSMTPPDPSSLSISNLQDGNAKLSRTPATPSNSQARQLFSSFANRRLSITPQNGHGPSDVDESLVSRFDKSEIIGKGEFSQVYRVVKSSAPGYFMMTFSTTPRTPSSPNSDRVYAVKKLRMPFHGVKDRKAKLQEVVILQSLRHSSKVVQLIDSWEHHGHLYIQTEFCSEGSLDRFLKTVGQAGRLDDFRIWKILLETAQGLSAIHQAGFIHLDIKPANIFITFDGYLKIGDFGLATAWPAAKGIEGEGDREYIAAEILRGEYDKPADIFALGLIILEIACNVFLPDNGPTWQALRAGDLTTVPPLTCGEAGAIARDANGLPIAHDSGISQVSDGQEIGLGISPRRGSFPFGAMTHNASNLFGAQKRTELQHPPSFMLDPNDAHSLDNLVRWMIEPNAADRPTAEQVLASEPVTWISSHRTAGATVFEGNWGPQAGPSVDELVDTEMMDV</sequence>
<dbReference type="GO" id="GO:0005524">
    <property type="term" value="F:ATP binding"/>
    <property type="evidence" value="ECO:0007669"/>
    <property type="project" value="UniProtKB-KW"/>
</dbReference>
<dbReference type="GO" id="GO:0005634">
    <property type="term" value="C:nucleus"/>
    <property type="evidence" value="ECO:0007669"/>
    <property type="project" value="TreeGrafter"/>
</dbReference>
<comment type="similarity">
    <text evidence="5">Belongs to the protein kinase superfamily. Ser/Thr protein kinase family. GCN2 subfamily.</text>
</comment>
<dbReference type="GO" id="GO:0110031">
    <property type="term" value="P:negative regulation of G2/MI transition of meiotic cell cycle"/>
    <property type="evidence" value="ECO:0007669"/>
    <property type="project" value="TreeGrafter"/>
</dbReference>
<keyword evidence="3" id="KW-0418">Kinase</keyword>
<reference evidence="9" key="1">
    <citation type="journal article" date="2023" name="Mol. Phylogenet. Evol.">
        <title>Genome-scale phylogeny and comparative genomics of the fungal order Sordariales.</title>
        <authorList>
            <person name="Hensen N."/>
            <person name="Bonometti L."/>
            <person name="Westerberg I."/>
            <person name="Brannstrom I.O."/>
            <person name="Guillou S."/>
            <person name="Cros-Aarteil S."/>
            <person name="Calhoun S."/>
            <person name="Haridas S."/>
            <person name="Kuo A."/>
            <person name="Mondo S."/>
            <person name="Pangilinan J."/>
            <person name="Riley R."/>
            <person name="LaButti K."/>
            <person name="Andreopoulos B."/>
            <person name="Lipzen A."/>
            <person name="Chen C."/>
            <person name="Yan M."/>
            <person name="Daum C."/>
            <person name="Ng V."/>
            <person name="Clum A."/>
            <person name="Steindorff A."/>
            <person name="Ohm R.A."/>
            <person name="Martin F."/>
            <person name="Silar P."/>
            <person name="Natvig D.O."/>
            <person name="Lalanne C."/>
            <person name="Gautier V."/>
            <person name="Ament-Velasquez S.L."/>
            <person name="Kruys A."/>
            <person name="Hutchinson M.I."/>
            <person name="Powell A.J."/>
            <person name="Barry K."/>
            <person name="Miller A.N."/>
            <person name="Grigoriev I.V."/>
            <person name="Debuchy R."/>
            <person name="Gladieux P."/>
            <person name="Hiltunen Thoren M."/>
            <person name="Johannesson H."/>
        </authorList>
    </citation>
    <scope>NUCLEOTIDE SEQUENCE [LARGE SCALE GENOMIC DNA]</scope>
    <source>
        <strain evidence="9">CBS 284.82</strain>
    </source>
</reference>
<name>A0AAN6PE13_9PEZI</name>
<dbReference type="PANTHER" id="PTHR11042:SF196">
    <property type="entry name" value="MITOSIS INHIBITOR PROTEIN KINASE SWE1"/>
    <property type="match status" value="1"/>
</dbReference>
<evidence type="ECO:0000256" key="2">
    <source>
        <dbReference type="ARBA" id="ARBA00022741"/>
    </source>
</evidence>
<feature type="compositionally biased region" description="Polar residues" evidence="6">
    <location>
        <begin position="89"/>
        <end position="104"/>
    </location>
</feature>
<dbReference type="SMART" id="SM00220">
    <property type="entry name" value="S_TKc"/>
    <property type="match status" value="1"/>
</dbReference>
<feature type="region of interest" description="Disordered" evidence="6">
    <location>
        <begin position="604"/>
        <end position="623"/>
    </location>
</feature>
<evidence type="ECO:0000256" key="6">
    <source>
        <dbReference type="SAM" id="MobiDB-lite"/>
    </source>
</evidence>
<accession>A0AAN6PE13</accession>
<evidence type="ECO:0000256" key="1">
    <source>
        <dbReference type="ARBA" id="ARBA00022679"/>
    </source>
</evidence>
<dbReference type="InterPro" id="IPR011009">
    <property type="entry name" value="Kinase-like_dom_sf"/>
</dbReference>
<dbReference type="SUPFAM" id="SSF56112">
    <property type="entry name" value="Protein kinase-like (PK-like)"/>
    <property type="match status" value="1"/>
</dbReference>
<comment type="caution">
    <text evidence="8">The sequence shown here is derived from an EMBL/GenBank/DDBJ whole genome shotgun (WGS) entry which is preliminary data.</text>
</comment>
<keyword evidence="4" id="KW-0067">ATP-binding</keyword>